<organism evidence="1 2">
    <name type="scientific">Quercus suber</name>
    <name type="common">Cork oak</name>
    <dbReference type="NCBI Taxonomy" id="58331"/>
    <lineage>
        <taxon>Eukaryota</taxon>
        <taxon>Viridiplantae</taxon>
        <taxon>Streptophyta</taxon>
        <taxon>Embryophyta</taxon>
        <taxon>Tracheophyta</taxon>
        <taxon>Spermatophyta</taxon>
        <taxon>Magnoliopsida</taxon>
        <taxon>eudicotyledons</taxon>
        <taxon>Gunneridae</taxon>
        <taxon>Pentapetalae</taxon>
        <taxon>rosids</taxon>
        <taxon>fabids</taxon>
        <taxon>Fagales</taxon>
        <taxon>Fagaceae</taxon>
        <taxon>Quercus</taxon>
    </lineage>
</organism>
<dbReference type="AlphaFoldDB" id="A0AAW0IPJ2"/>
<evidence type="ECO:0000313" key="2">
    <source>
        <dbReference type="Proteomes" id="UP000237347"/>
    </source>
</evidence>
<gene>
    <name evidence="1" type="ORF">CFP56_044137</name>
</gene>
<evidence type="ECO:0000313" key="1">
    <source>
        <dbReference type="EMBL" id="KAK7816379.1"/>
    </source>
</evidence>
<comment type="caution">
    <text evidence="1">The sequence shown here is derived from an EMBL/GenBank/DDBJ whole genome shotgun (WGS) entry which is preliminary data.</text>
</comment>
<protein>
    <recommendedName>
        <fullName evidence="3">Reverse transcriptase zinc-binding domain-containing protein</fullName>
    </recommendedName>
</protein>
<keyword evidence="2" id="KW-1185">Reference proteome</keyword>
<proteinExistence type="predicted"/>
<evidence type="ECO:0008006" key="3">
    <source>
        <dbReference type="Google" id="ProtNLM"/>
    </source>
</evidence>
<dbReference type="Proteomes" id="UP000237347">
    <property type="component" value="Unassembled WGS sequence"/>
</dbReference>
<dbReference type="EMBL" id="PKMF04000944">
    <property type="protein sequence ID" value="KAK7816379.1"/>
    <property type="molecule type" value="Genomic_DNA"/>
</dbReference>
<sequence length="103" mass="11076">MGGAKGGSFFLGFVNYQARLEGCLGARAQTGSNAIMEGWLDALPSRANLKKRKIISDDICPNCKLDGETSLHALWSCSALSQCCQSTVTAPTFLPALYHKYDS</sequence>
<accession>A0AAW0IPJ2</accession>
<name>A0AAW0IPJ2_QUESU</name>
<reference evidence="1 2" key="1">
    <citation type="journal article" date="2018" name="Sci. Data">
        <title>The draft genome sequence of cork oak.</title>
        <authorList>
            <person name="Ramos A.M."/>
            <person name="Usie A."/>
            <person name="Barbosa P."/>
            <person name="Barros P.M."/>
            <person name="Capote T."/>
            <person name="Chaves I."/>
            <person name="Simoes F."/>
            <person name="Abreu I."/>
            <person name="Carrasquinho I."/>
            <person name="Faro C."/>
            <person name="Guimaraes J.B."/>
            <person name="Mendonca D."/>
            <person name="Nobrega F."/>
            <person name="Rodrigues L."/>
            <person name="Saibo N.J.M."/>
            <person name="Varela M.C."/>
            <person name="Egas C."/>
            <person name="Matos J."/>
            <person name="Miguel C.M."/>
            <person name="Oliveira M.M."/>
            <person name="Ricardo C.P."/>
            <person name="Goncalves S."/>
        </authorList>
    </citation>
    <scope>NUCLEOTIDE SEQUENCE [LARGE SCALE GENOMIC DNA]</scope>
    <source>
        <strain evidence="2">cv. HL8</strain>
    </source>
</reference>